<dbReference type="InterPro" id="IPR005881">
    <property type="entry name" value="Ser_O-AcTrfase"/>
</dbReference>
<dbReference type="InterPro" id="IPR011004">
    <property type="entry name" value="Trimer_LpxA-like_sf"/>
</dbReference>
<dbReference type="CDD" id="cd03354">
    <property type="entry name" value="LbH_SAT"/>
    <property type="match status" value="1"/>
</dbReference>
<dbReference type="InterPro" id="IPR001451">
    <property type="entry name" value="Hexapep"/>
</dbReference>
<evidence type="ECO:0000313" key="7">
    <source>
        <dbReference type="EMBL" id="MDN4832804.1"/>
    </source>
</evidence>
<dbReference type="PANTHER" id="PTHR42811">
    <property type="entry name" value="SERINE ACETYLTRANSFERASE"/>
    <property type="match status" value="1"/>
</dbReference>
<protein>
    <recommendedName>
        <fullName evidence="2 6">Serine acetyltransferase</fullName>
        <ecNumber evidence="6">2.3.1.30</ecNumber>
    </recommendedName>
</protein>
<organism evidence="7 8">
    <name type="scientific">Ligilactobacillus salivarius</name>
    <dbReference type="NCBI Taxonomy" id="1624"/>
    <lineage>
        <taxon>Bacteria</taxon>
        <taxon>Bacillati</taxon>
        <taxon>Bacillota</taxon>
        <taxon>Bacilli</taxon>
        <taxon>Lactobacillales</taxon>
        <taxon>Lactobacillaceae</taxon>
        <taxon>Ligilactobacillus</taxon>
    </lineage>
</organism>
<evidence type="ECO:0000256" key="3">
    <source>
        <dbReference type="ARBA" id="ARBA00022679"/>
    </source>
</evidence>
<evidence type="ECO:0000256" key="5">
    <source>
        <dbReference type="ARBA" id="ARBA00023315"/>
    </source>
</evidence>
<dbReference type="InterPro" id="IPR018357">
    <property type="entry name" value="Hexapep_transf_CS"/>
</dbReference>
<keyword evidence="5 6" id="KW-0012">Acyltransferase</keyword>
<dbReference type="Proteomes" id="UP001174888">
    <property type="component" value="Unassembled WGS sequence"/>
</dbReference>
<dbReference type="PROSITE" id="PS00101">
    <property type="entry name" value="HEXAPEP_TRANSFERASES"/>
    <property type="match status" value="1"/>
</dbReference>
<proteinExistence type="inferred from homology"/>
<dbReference type="Pfam" id="PF00132">
    <property type="entry name" value="Hexapep"/>
    <property type="match status" value="1"/>
</dbReference>
<evidence type="ECO:0000256" key="4">
    <source>
        <dbReference type="ARBA" id="ARBA00022737"/>
    </source>
</evidence>
<evidence type="ECO:0000256" key="2">
    <source>
        <dbReference type="ARBA" id="ARBA00018522"/>
    </source>
</evidence>
<dbReference type="SUPFAM" id="SSF51161">
    <property type="entry name" value="Trimeric LpxA-like enzymes"/>
    <property type="match status" value="1"/>
</dbReference>
<dbReference type="EC" id="2.3.1.30" evidence="6"/>
<dbReference type="Pfam" id="PF14602">
    <property type="entry name" value="Hexapep_2"/>
    <property type="match status" value="1"/>
</dbReference>
<dbReference type="InterPro" id="IPR045304">
    <property type="entry name" value="LbH_SAT"/>
</dbReference>
<dbReference type="RefSeq" id="WP_301206878.1">
    <property type="nucleotide sequence ID" value="NZ_JAUIQT010000001.1"/>
</dbReference>
<reference evidence="7" key="1">
    <citation type="submission" date="2023-07" db="EMBL/GenBank/DDBJ databases">
        <title>Complete genome sequence of Ligilactobacillus salivarius SRCM217594 isolated from Gallus gallus domesticus feces.</title>
        <authorList>
            <person name="Yang H.-G."/>
            <person name="Ryu M.-S."/>
            <person name="Ha G.-S."/>
            <person name="Yang H.-J."/>
            <person name="Jeong D.-Y."/>
        </authorList>
    </citation>
    <scope>NUCLEOTIDE SEQUENCE</scope>
    <source>
        <strain evidence="7">SRCM217594</strain>
    </source>
</reference>
<evidence type="ECO:0000256" key="1">
    <source>
        <dbReference type="ARBA" id="ARBA00007274"/>
    </source>
</evidence>
<accession>A0AAW7N3W4</accession>
<sequence>MNLQEVKNAIIVDRSKNLHPKNIFFIYTYRLGNYFISKNSLLYKPAEIFFRIIAKFTYNKRNHIPMQTSIGAGTVFPHLLGIVISGNAVIGKNAVIMHQVTIGDNVVRNSHNSPVLGDNIFIGAGAKIIGNVKIGNNVIIGANAVITKNIPDNKVVVGANIILEK</sequence>
<comment type="catalytic activity">
    <reaction evidence="6">
        <text>L-serine + acetyl-CoA = O-acetyl-L-serine + CoA</text>
        <dbReference type="Rhea" id="RHEA:24560"/>
        <dbReference type="ChEBI" id="CHEBI:33384"/>
        <dbReference type="ChEBI" id="CHEBI:57287"/>
        <dbReference type="ChEBI" id="CHEBI:57288"/>
        <dbReference type="ChEBI" id="CHEBI:58340"/>
        <dbReference type="EC" id="2.3.1.30"/>
    </reaction>
</comment>
<dbReference type="GO" id="GO:0006535">
    <property type="term" value="P:cysteine biosynthetic process from serine"/>
    <property type="evidence" value="ECO:0007669"/>
    <property type="project" value="InterPro"/>
</dbReference>
<dbReference type="GO" id="GO:0009001">
    <property type="term" value="F:serine O-acetyltransferase activity"/>
    <property type="evidence" value="ECO:0007669"/>
    <property type="project" value="UniProtKB-EC"/>
</dbReference>
<evidence type="ECO:0000313" key="8">
    <source>
        <dbReference type="Proteomes" id="UP001174888"/>
    </source>
</evidence>
<dbReference type="GO" id="GO:0005737">
    <property type="term" value="C:cytoplasm"/>
    <property type="evidence" value="ECO:0007669"/>
    <property type="project" value="InterPro"/>
</dbReference>
<keyword evidence="3 6" id="KW-0808">Transferase</keyword>
<dbReference type="PIRSF" id="PIRSF000441">
    <property type="entry name" value="CysE"/>
    <property type="match status" value="1"/>
</dbReference>
<dbReference type="Gene3D" id="2.160.10.10">
    <property type="entry name" value="Hexapeptide repeat proteins"/>
    <property type="match status" value="2"/>
</dbReference>
<gene>
    <name evidence="7" type="ORF">QYC35_00910</name>
</gene>
<keyword evidence="4" id="KW-0677">Repeat</keyword>
<comment type="caution">
    <text evidence="7">The sequence shown here is derived from an EMBL/GenBank/DDBJ whole genome shotgun (WGS) entry which is preliminary data.</text>
</comment>
<evidence type="ECO:0000256" key="6">
    <source>
        <dbReference type="PIRNR" id="PIRNR000441"/>
    </source>
</evidence>
<dbReference type="EMBL" id="JAUIQT010000001">
    <property type="protein sequence ID" value="MDN4832804.1"/>
    <property type="molecule type" value="Genomic_DNA"/>
</dbReference>
<dbReference type="AlphaFoldDB" id="A0AAW7N3W4"/>
<name>A0AAW7N3W4_9LACO</name>
<comment type="similarity">
    <text evidence="1 6">Belongs to the transferase hexapeptide repeat family.</text>
</comment>